<reference evidence="1 2" key="1">
    <citation type="submission" date="2024-04" db="EMBL/GenBank/DDBJ databases">
        <title>Defined microbial consortia suppress multidrug-resistant proinflammatory Enterobacteriaceae via ecological control.</title>
        <authorList>
            <person name="Furuichi M."/>
            <person name="Kawaguchi T."/>
            <person name="Pust M."/>
            <person name="Yasuma K."/>
            <person name="Plichta D."/>
            <person name="Hasegawa N."/>
            <person name="Ohya T."/>
            <person name="Bhattarai S."/>
            <person name="Sasajima S."/>
            <person name="Aoto Y."/>
            <person name="Tuganbaev T."/>
            <person name="Yaginuma M."/>
            <person name="Ueda M."/>
            <person name="Okahashi N."/>
            <person name="Amafuji K."/>
            <person name="Kiridooshi Y."/>
            <person name="Sugita K."/>
            <person name="Strazar M."/>
            <person name="Skelly A."/>
            <person name="Suda W."/>
            <person name="Hattori M."/>
            <person name="Nakamoto N."/>
            <person name="Caballero S."/>
            <person name="Norman J."/>
            <person name="Olle B."/>
            <person name="Tanoue T."/>
            <person name="Arita M."/>
            <person name="Bucci V."/>
            <person name="Atarashi K."/>
            <person name="Xavier R."/>
            <person name="Honda K."/>
        </authorList>
    </citation>
    <scope>NUCLEOTIDE SEQUENCE [LARGE SCALE GENOMIC DNA]</scope>
    <source>
        <strain evidence="2">k04-0078-D8-1</strain>
    </source>
</reference>
<protein>
    <recommendedName>
        <fullName evidence="3">DUF4177 domain-containing protein</fullName>
    </recommendedName>
</protein>
<evidence type="ECO:0008006" key="3">
    <source>
        <dbReference type="Google" id="ProtNLM"/>
    </source>
</evidence>
<organism evidence="1 2">
    <name type="scientific">Blautia hominis</name>
    <dbReference type="NCBI Taxonomy" id="2025493"/>
    <lineage>
        <taxon>Bacteria</taxon>
        <taxon>Bacillati</taxon>
        <taxon>Bacillota</taxon>
        <taxon>Clostridia</taxon>
        <taxon>Lachnospirales</taxon>
        <taxon>Lachnospiraceae</taxon>
        <taxon>Blautia</taxon>
    </lineage>
</organism>
<evidence type="ECO:0000313" key="1">
    <source>
        <dbReference type="EMBL" id="GAA6409867.1"/>
    </source>
</evidence>
<gene>
    <name evidence="1" type="ORF">K040078D81_39840</name>
</gene>
<sequence>MQKVVRTAPTGKGYWYDSERMEHLSELLKNGWKVVMCNRIGEDLEYIVEKEEQP</sequence>
<dbReference type="Proteomes" id="UP001600943">
    <property type="component" value="Unassembled WGS sequence"/>
</dbReference>
<dbReference type="RefSeq" id="WP_390407918.1">
    <property type="nucleotide sequence ID" value="NZ_BAABYW010000001.1"/>
</dbReference>
<dbReference type="EMBL" id="BAABYW010000001">
    <property type="protein sequence ID" value="GAA6409867.1"/>
    <property type="molecule type" value="Genomic_DNA"/>
</dbReference>
<proteinExistence type="predicted"/>
<name>A0ABQ0BEI9_9FIRM</name>
<comment type="caution">
    <text evidence="1">The sequence shown here is derived from an EMBL/GenBank/DDBJ whole genome shotgun (WGS) entry which is preliminary data.</text>
</comment>
<evidence type="ECO:0000313" key="2">
    <source>
        <dbReference type="Proteomes" id="UP001600943"/>
    </source>
</evidence>
<accession>A0ABQ0BEI9</accession>
<keyword evidence="2" id="KW-1185">Reference proteome</keyword>